<evidence type="ECO:0000313" key="1">
    <source>
        <dbReference type="EMBL" id="CAF2154073.1"/>
    </source>
</evidence>
<evidence type="ECO:0000313" key="3">
    <source>
        <dbReference type="Proteomes" id="UP000028999"/>
    </source>
</evidence>
<gene>
    <name evidence="2" type="primary">BnaA01g26350D</name>
    <name evidence="1" type="ORF">DARMORV10_A01P35510.1</name>
    <name evidence="2" type="ORF">GSBRNA2T00005594001</name>
</gene>
<organism evidence="2 3">
    <name type="scientific">Brassica napus</name>
    <name type="common">Rape</name>
    <dbReference type="NCBI Taxonomy" id="3708"/>
    <lineage>
        <taxon>Eukaryota</taxon>
        <taxon>Viridiplantae</taxon>
        <taxon>Streptophyta</taxon>
        <taxon>Embryophyta</taxon>
        <taxon>Tracheophyta</taxon>
        <taxon>Spermatophyta</taxon>
        <taxon>Magnoliopsida</taxon>
        <taxon>eudicotyledons</taxon>
        <taxon>Gunneridae</taxon>
        <taxon>Pentapetalae</taxon>
        <taxon>rosids</taxon>
        <taxon>malvids</taxon>
        <taxon>Brassicales</taxon>
        <taxon>Brassicaceae</taxon>
        <taxon>Brassiceae</taxon>
        <taxon>Brassica</taxon>
    </lineage>
</organism>
<dbReference type="PaxDb" id="3708-A0A078FVY3"/>
<sequence>MMELECGKEEYVRSNVAISKDNKILLPKRWLSYMPRTLNFATLASTT</sequence>
<dbReference type="EMBL" id="HG994355">
    <property type="protein sequence ID" value="CAF2154073.1"/>
    <property type="molecule type" value="Genomic_DNA"/>
</dbReference>
<dbReference type="Gramene" id="CDY18560">
    <property type="protein sequence ID" value="CDY18560"/>
    <property type="gene ID" value="GSBRNA2T00005594001"/>
</dbReference>
<reference evidence="1" key="3">
    <citation type="submission" date="2021-01" db="EMBL/GenBank/DDBJ databases">
        <authorList>
            <consortium name="Genoscope - CEA"/>
            <person name="William W."/>
        </authorList>
    </citation>
    <scope>NUCLEOTIDE SEQUENCE</scope>
</reference>
<dbReference type="Proteomes" id="UP000028999">
    <property type="component" value="Unassembled WGS sequence"/>
</dbReference>
<dbReference type="EMBL" id="LK032086">
    <property type="protein sequence ID" value="CDY18560.1"/>
    <property type="molecule type" value="Genomic_DNA"/>
</dbReference>
<evidence type="ECO:0000313" key="2">
    <source>
        <dbReference type="EMBL" id="CDY18560.1"/>
    </source>
</evidence>
<name>A0A078FVY3_BRANA</name>
<keyword evidence="3" id="KW-1185">Reference proteome</keyword>
<dbReference type="AlphaFoldDB" id="A0A078FVY3"/>
<dbReference type="Proteomes" id="UP001295469">
    <property type="component" value="Chromosome A01"/>
</dbReference>
<accession>A0A078FVY3</accession>
<reference evidence="2" key="2">
    <citation type="submission" date="2014-06" db="EMBL/GenBank/DDBJ databases">
        <authorList>
            <person name="Genoscope - CEA"/>
        </authorList>
    </citation>
    <scope>NUCLEOTIDE SEQUENCE</scope>
</reference>
<proteinExistence type="predicted"/>
<protein>
    <submittedName>
        <fullName evidence="1">(rape) hypothetical protein</fullName>
    </submittedName>
    <submittedName>
        <fullName evidence="2">BnaA01g26350D protein</fullName>
    </submittedName>
</protein>
<reference evidence="2 3" key="1">
    <citation type="journal article" date="2014" name="Science">
        <title>Plant genetics. Early allopolyploid evolution in the post-Neolithic Brassica napus oilseed genome.</title>
        <authorList>
            <person name="Chalhoub B."/>
            <person name="Denoeud F."/>
            <person name="Liu S."/>
            <person name="Parkin I.A."/>
            <person name="Tang H."/>
            <person name="Wang X."/>
            <person name="Chiquet J."/>
            <person name="Belcram H."/>
            <person name="Tong C."/>
            <person name="Samans B."/>
            <person name="Correa M."/>
            <person name="Da Silva C."/>
            <person name="Just J."/>
            <person name="Falentin C."/>
            <person name="Koh C.S."/>
            <person name="Le Clainche I."/>
            <person name="Bernard M."/>
            <person name="Bento P."/>
            <person name="Noel B."/>
            <person name="Labadie K."/>
            <person name="Alberti A."/>
            <person name="Charles M."/>
            <person name="Arnaud D."/>
            <person name="Guo H."/>
            <person name="Daviaud C."/>
            <person name="Alamery S."/>
            <person name="Jabbari K."/>
            <person name="Zhao M."/>
            <person name="Edger P.P."/>
            <person name="Chelaifa H."/>
            <person name="Tack D."/>
            <person name="Lassalle G."/>
            <person name="Mestiri I."/>
            <person name="Schnel N."/>
            <person name="Le Paslier M.C."/>
            <person name="Fan G."/>
            <person name="Renault V."/>
            <person name="Bayer P.E."/>
            <person name="Golicz A.A."/>
            <person name="Manoli S."/>
            <person name="Lee T.H."/>
            <person name="Thi V.H."/>
            <person name="Chalabi S."/>
            <person name="Hu Q."/>
            <person name="Fan C."/>
            <person name="Tollenaere R."/>
            <person name="Lu Y."/>
            <person name="Battail C."/>
            <person name="Shen J."/>
            <person name="Sidebottom C.H."/>
            <person name="Wang X."/>
            <person name="Canaguier A."/>
            <person name="Chauveau A."/>
            <person name="Berard A."/>
            <person name="Deniot G."/>
            <person name="Guan M."/>
            <person name="Liu Z."/>
            <person name="Sun F."/>
            <person name="Lim Y.P."/>
            <person name="Lyons E."/>
            <person name="Town C.D."/>
            <person name="Bancroft I."/>
            <person name="Wang X."/>
            <person name="Meng J."/>
            <person name="Ma J."/>
            <person name="Pires J.C."/>
            <person name="King G.J."/>
            <person name="Brunel D."/>
            <person name="Delourme R."/>
            <person name="Renard M."/>
            <person name="Aury J.M."/>
            <person name="Adams K.L."/>
            <person name="Batley J."/>
            <person name="Snowdon R.J."/>
            <person name="Tost J."/>
            <person name="Edwards D."/>
            <person name="Zhou Y."/>
            <person name="Hua W."/>
            <person name="Sharpe A.G."/>
            <person name="Paterson A.H."/>
            <person name="Guan C."/>
            <person name="Wincker P."/>
        </authorList>
    </citation>
    <scope>NUCLEOTIDE SEQUENCE [LARGE SCALE GENOMIC DNA]</scope>
    <source>
        <strain evidence="3">cv. Darmor-bzh</strain>
    </source>
</reference>